<feature type="domain" description="Rad21/Rec8-like protein C-terminal eukaryotic" evidence="5">
    <location>
        <begin position="671"/>
        <end position="713"/>
    </location>
</feature>
<proteinExistence type="inferred from homology"/>
<dbReference type="EMBL" id="KN840442">
    <property type="protein sequence ID" value="KIP11933.1"/>
    <property type="molecule type" value="Genomic_DNA"/>
</dbReference>
<evidence type="ECO:0000256" key="2">
    <source>
        <dbReference type="ARBA" id="ARBA00009870"/>
    </source>
</evidence>
<dbReference type="HOGENOM" id="CLU_013328_0_0_1"/>
<feature type="domain" description="Rad21/Rec8-like protein N-terminal" evidence="6">
    <location>
        <begin position="1"/>
        <end position="99"/>
    </location>
</feature>
<dbReference type="Proteomes" id="UP000053257">
    <property type="component" value="Unassembled WGS sequence"/>
</dbReference>
<feature type="region of interest" description="Disordered" evidence="4">
    <location>
        <begin position="149"/>
        <end position="175"/>
    </location>
</feature>
<feature type="region of interest" description="Disordered" evidence="4">
    <location>
        <begin position="506"/>
        <end position="525"/>
    </location>
</feature>
<accession>A0A0C3PVL8</accession>
<comment type="similarity">
    <text evidence="2">Belongs to the rad21 family.</text>
</comment>
<dbReference type="InterPro" id="IPR036390">
    <property type="entry name" value="WH_DNA-bd_sf"/>
</dbReference>
<feature type="region of interest" description="Disordered" evidence="4">
    <location>
        <begin position="591"/>
        <end position="613"/>
    </location>
</feature>
<dbReference type="PANTHER" id="PTHR12585:SF72">
    <property type="entry name" value="MEIOTIC RECOMBINATION PROTEIN REC8"/>
    <property type="match status" value="1"/>
</dbReference>
<sequence>MFFSVELLSRRDSGFGLLWLASTLGPKSSFKKLPRRSVMTADISELCNLIAEPPEPLALRLSSNLMVGAVRVYKIKQEFLLADATTCSNTLKKSVQEMHAFASTAGQLQMGQPTVRPDAVTAVADPTVAFALDFDHLFGGWDEPRSQVIREEESDEEYNPSGAGKQARKGRKKVSSISVAEQGRADLHTLQEDHGYLLSSSLDDAFQDIGGVGPSSSQFGGFRFDDNFLEGVDLGEELGAELAWELGEGHVASPSRHGASPFNTASALNTEIAAPGYGDIEFGLQDVDQRVSPGADILMVDDFPVSVRSAQDPIGKPGVYAGDEEVLGPEGSIILPLSPLGTQDAQAGDENQGKGQRKHKRVRLLLDARTELTNEELERARANYLEGQTQRRRDLEHKKAEKESAKLIEDMIWGAPRGVEASVLVDFWQENFRIQVQARSGRLHLVTEGEPPRKRHKTAQDAASIDGREMAERCDWDRPLEDVNPDIGADMGGGNYGQNDMDIESRMRSSEEPGQGRRVSRPPSVLGSQFELGAAPLHEFPSASQRSNVFPWDHAASGVSSSISGAGPFAAGGGSDKQSFVRADSRLRGSSLGRDSVAGGVPESPASFGLTPSHRDNAFEFDVPAEDPAMDTQLSDASMMTLERNSYNFLEFAKIQLNAFPYADSTLAFDNVVPVETSTRHVAAAAFYHCLVLATKDLLSVKQTEPYGRVKITII</sequence>
<evidence type="ECO:0000256" key="1">
    <source>
        <dbReference type="ARBA" id="ARBA00004123"/>
    </source>
</evidence>
<keyword evidence="3" id="KW-0539">Nucleus</keyword>
<keyword evidence="8" id="KW-1185">Reference proteome</keyword>
<organism evidence="7 8">
    <name type="scientific">Phlebiopsis gigantea (strain 11061_1 CR5-6)</name>
    <name type="common">White-rot fungus</name>
    <name type="synonym">Peniophora gigantea</name>
    <dbReference type="NCBI Taxonomy" id="745531"/>
    <lineage>
        <taxon>Eukaryota</taxon>
        <taxon>Fungi</taxon>
        <taxon>Dikarya</taxon>
        <taxon>Basidiomycota</taxon>
        <taxon>Agaricomycotina</taxon>
        <taxon>Agaricomycetes</taxon>
        <taxon>Polyporales</taxon>
        <taxon>Phanerochaetaceae</taxon>
        <taxon>Phlebiopsis</taxon>
    </lineage>
</organism>
<dbReference type="InterPro" id="IPR039781">
    <property type="entry name" value="Rad21/Rec8-like"/>
</dbReference>
<feature type="compositionally biased region" description="Basic and acidic residues" evidence="4">
    <location>
        <begin position="506"/>
        <end position="515"/>
    </location>
</feature>
<dbReference type="GO" id="GO:0007062">
    <property type="term" value="P:sister chromatid cohesion"/>
    <property type="evidence" value="ECO:0007669"/>
    <property type="project" value="InterPro"/>
</dbReference>
<dbReference type="AlphaFoldDB" id="A0A0C3PVL8"/>
<dbReference type="GO" id="GO:0005634">
    <property type="term" value="C:nucleus"/>
    <property type="evidence" value="ECO:0007669"/>
    <property type="project" value="UniProtKB-SubCell"/>
</dbReference>
<dbReference type="GO" id="GO:0008278">
    <property type="term" value="C:cohesin complex"/>
    <property type="evidence" value="ECO:0007669"/>
    <property type="project" value="InterPro"/>
</dbReference>
<evidence type="ECO:0000313" key="8">
    <source>
        <dbReference type="Proteomes" id="UP000053257"/>
    </source>
</evidence>
<evidence type="ECO:0000259" key="6">
    <source>
        <dbReference type="Pfam" id="PF04825"/>
    </source>
</evidence>
<dbReference type="InterPro" id="IPR023093">
    <property type="entry name" value="ScpA-like_C"/>
</dbReference>
<dbReference type="SUPFAM" id="SSF46785">
    <property type="entry name" value="Winged helix' DNA-binding domain"/>
    <property type="match status" value="1"/>
</dbReference>
<evidence type="ECO:0000313" key="7">
    <source>
        <dbReference type="EMBL" id="KIP11933.1"/>
    </source>
</evidence>
<evidence type="ECO:0000259" key="5">
    <source>
        <dbReference type="Pfam" id="PF04824"/>
    </source>
</evidence>
<gene>
    <name evidence="7" type="ORF">PHLGIDRAFT_395098</name>
</gene>
<dbReference type="Pfam" id="PF04825">
    <property type="entry name" value="Rad21_Rec8_N"/>
    <property type="match status" value="1"/>
</dbReference>
<dbReference type="OrthoDB" id="10071381at2759"/>
<dbReference type="GO" id="GO:0003682">
    <property type="term" value="F:chromatin binding"/>
    <property type="evidence" value="ECO:0007669"/>
    <property type="project" value="TreeGrafter"/>
</dbReference>
<dbReference type="InterPro" id="IPR006910">
    <property type="entry name" value="Rad21_Rec8_N"/>
</dbReference>
<evidence type="ECO:0000256" key="4">
    <source>
        <dbReference type="SAM" id="MobiDB-lite"/>
    </source>
</evidence>
<dbReference type="InterPro" id="IPR006909">
    <property type="entry name" value="Rad21/Rec8_C_eu"/>
</dbReference>
<comment type="subcellular location">
    <subcellularLocation>
        <location evidence="1">Nucleus</location>
    </subcellularLocation>
</comment>
<evidence type="ECO:0000256" key="3">
    <source>
        <dbReference type="ARBA" id="ARBA00023242"/>
    </source>
</evidence>
<dbReference type="Pfam" id="PF04824">
    <property type="entry name" value="Rad21_Rec8"/>
    <property type="match status" value="1"/>
</dbReference>
<dbReference type="Gene3D" id="1.10.10.580">
    <property type="entry name" value="Structural maintenance of chromosome 1. Chain E"/>
    <property type="match status" value="1"/>
</dbReference>
<dbReference type="PANTHER" id="PTHR12585">
    <property type="entry name" value="SCC1 / RAD21 FAMILY MEMBER"/>
    <property type="match status" value="1"/>
</dbReference>
<dbReference type="STRING" id="745531.A0A0C3PVL8"/>
<reference evidence="7 8" key="1">
    <citation type="journal article" date="2014" name="PLoS Genet.">
        <title>Analysis of the Phlebiopsis gigantea genome, transcriptome and secretome provides insight into its pioneer colonization strategies of wood.</title>
        <authorList>
            <person name="Hori C."/>
            <person name="Ishida T."/>
            <person name="Igarashi K."/>
            <person name="Samejima M."/>
            <person name="Suzuki H."/>
            <person name="Master E."/>
            <person name="Ferreira P."/>
            <person name="Ruiz-Duenas F.J."/>
            <person name="Held B."/>
            <person name="Canessa P."/>
            <person name="Larrondo L.F."/>
            <person name="Schmoll M."/>
            <person name="Druzhinina I.S."/>
            <person name="Kubicek C.P."/>
            <person name="Gaskell J.A."/>
            <person name="Kersten P."/>
            <person name="St John F."/>
            <person name="Glasner J."/>
            <person name="Sabat G."/>
            <person name="Splinter BonDurant S."/>
            <person name="Syed K."/>
            <person name="Yadav J."/>
            <person name="Mgbeahuruike A.C."/>
            <person name="Kovalchuk A."/>
            <person name="Asiegbu F.O."/>
            <person name="Lackner G."/>
            <person name="Hoffmeister D."/>
            <person name="Rencoret J."/>
            <person name="Gutierrez A."/>
            <person name="Sun H."/>
            <person name="Lindquist E."/>
            <person name="Barry K."/>
            <person name="Riley R."/>
            <person name="Grigoriev I.V."/>
            <person name="Henrissat B."/>
            <person name="Kues U."/>
            <person name="Berka R.M."/>
            <person name="Martinez A.T."/>
            <person name="Covert S.F."/>
            <person name="Blanchette R.A."/>
            <person name="Cullen D."/>
        </authorList>
    </citation>
    <scope>NUCLEOTIDE SEQUENCE [LARGE SCALE GENOMIC DNA]</scope>
    <source>
        <strain evidence="7 8">11061_1 CR5-6</strain>
    </source>
</reference>
<evidence type="ECO:0008006" key="9">
    <source>
        <dbReference type="Google" id="ProtNLM"/>
    </source>
</evidence>
<dbReference type="GO" id="GO:1990414">
    <property type="term" value="P:replication-born double-strand break repair via sister chromatid exchange"/>
    <property type="evidence" value="ECO:0007669"/>
    <property type="project" value="TreeGrafter"/>
</dbReference>
<name>A0A0C3PVL8_PHLG1</name>
<protein>
    <recommendedName>
        <fullName evidence="9">Rad21/Rec8-like protein N-terminal domain-containing protein</fullName>
    </recommendedName>
</protein>